<dbReference type="InterPro" id="IPR036691">
    <property type="entry name" value="Endo/exonu/phosph_ase_sf"/>
</dbReference>
<evidence type="ECO:0000259" key="2">
    <source>
        <dbReference type="Pfam" id="PF19580"/>
    </source>
</evidence>
<dbReference type="STRING" id="319225.Plut_1196"/>
<reference evidence="4" key="1">
    <citation type="submission" date="2005-08" db="EMBL/GenBank/DDBJ databases">
        <title>Complete sequence of Pelodictyon luteolum DSM 273.</title>
        <authorList>
            <consortium name="US DOE Joint Genome Institute"/>
            <person name="Copeland A."/>
            <person name="Lucas S."/>
            <person name="Lapidus A."/>
            <person name="Barry K."/>
            <person name="Detter J.C."/>
            <person name="Glavina T."/>
            <person name="Hammon N."/>
            <person name="Israni S."/>
            <person name="Pitluck S."/>
            <person name="Bryant D."/>
            <person name="Schmutz J."/>
            <person name="Larimer F."/>
            <person name="Land M."/>
            <person name="Kyrpides N."/>
            <person name="Ivanova N."/>
            <person name="Richardson P."/>
        </authorList>
    </citation>
    <scope>NUCLEOTIDE SEQUENCE [LARGE SCALE GENOMIC DNA]</scope>
    <source>
        <strain evidence="4">DSM 273 / BCRC 81028 / 2530</strain>
    </source>
</reference>
<dbReference type="Proteomes" id="UP000002709">
    <property type="component" value="Chromosome"/>
</dbReference>
<evidence type="ECO:0000313" key="4">
    <source>
        <dbReference type="Proteomes" id="UP000002709"/>
    </source>
</evidence>
<feature type="domain" description="Endonuclease/exonuclease/phosphatase" evidence="2">
    <location>
        <begin position="38"/>
        <end position="342"/>
    </location>
</feature>
<gene>
    <name evidence="3" type="ordered locus">Plut_1196</name>
</gene>
<feature type="signal peptide" evidence="1">
    <location>
        <begin position="1"/>
        <end position="22"/>
    </location>
</feature>
<organism evidence="3 4">
    <name type="scientific">Chlorobium luteolum (strain DSM 273 / BCRC 81028 / 2530)</name>
    <name type="common">Pelodictyon luteolum</name>
    <dbReference type="NCBI Taxonomy" id="319225"/>
    <lineage>
        <taxon>Bacteria</taxon>
        <taxon>Pseudomonadati</taxon>
        <taxon>Chlorobiota</taxon>
        <taxon>Chlorobiia</taxon>
        <taxon>Chlorobiales</taxon>
        <taxon>Chlorobiaceae</taxon>
        <taxon>Chlorobium/Pelodictyon group</taxon>
        <taxon>Pelodictyon</taxon>
    </lineage>
</organism>
<dbReference type="eggNOG" id="COG2374">
    <property type="taxonomic scope" value="Bacteria"/>
</dbReference>
<dbReference type="HOGENOM" id="CLU_058239_1_0_10"/>
<dbReference type="PANTHER" id="PTHR42834:SF1">
    <property type="entry name" value="ENDONUCLEASE_EXONUCLEASE_PHOSPHATASE FAMILY PROTEIN (AFU_ORTHOLOGUE AFUA_3G09210)"/>
    <property type="match status" value="1"/>
</dbReference>
<dbReference type="RefSeq" id="WP_011357930.1">
    <property type="nucleotide sequence ID" value="NC_007512.1"/>
</dbReference>
<protein>
    <recommendedName>
        <fullName evidence="2">Endonuclease/exonuclease/phosphatase domain-containing protein</fullName>
    </recommendedName>
</protein>
<dbReference type="Gene3D" id="3.60.10.10">
    <property type="entry name" value="Endonuclease/exonuclease/phosphatase"/>
    <property type="match status" value="1"/>
</dbReference>
<proteinExistence type="predicted"/>
<name>Q3B3M3_CHLL3</name>
<dbReference type="GO" id="GO:0003824">
    <property type="term" value="F:catalytic activity"/>
    <property type="evidence" value="ECO:0007669"/>
    <property type="project" value="InterPro"/>
</dbReference>
<dbReference type="PANTHER" id="PTHR42834">
    <property type="entry name" value="ENDONUCLEASE/EXONUCLEASE/PHOSPHATASE FAMILY PROTEIN (AFU_ORTHOLOGUE AFUA_3G09210)"/>
    <property type="match status" value="1"/>
</dbReference>
<dbReference type="KEGG" id="plt:Plut_1196"/>
<keyword evidence="1" id="KW-0732">Signal</keyword>
<feature type="chain" id="PRO_5004224238" description="Endonuclease/exonuclease/phosphatase domain-containing protein" evidence="1">
    <location>
        <begin position="23"/>
        <end position="348"/>
    </location>
</feature>
<dbReference type="Pfam" id="PF19580">
    <property type="entry name" value="Exo_endo_phos_3"/>
    <property type="match status" value="1"/>
</dbReference>
<sequence length="348" mass="39120">MTMKKILSAFLLLSLLHGVAKGGEKTVDDRPESLLLLWWNVENLFDTTDDPGISDEEFTPEGRLHWTPKKLLLKEMRIAYVMKAIATHPDYGQLPAVLAFAEVENGAVFRRALQKIKGARYRALYHDSPDLRGIDIALAYDPERLDFTGMKTYSVPQDGRPTRDIIVAGFKNRGRPFTLILNHWPSRAFGSALTEKKRIMAARVARAAADSLLLQNPDADIIVMGDFNDSPQDRSVRRTLRGTLNRLQAQRAKDGTLYNCWGGSSQPGSYSYRGRWERIDQILVSKGMLSGPGIRTDEPGAFSCFFFRPMFTKSGKKPWRTYEGGKYSGGYSDHLPLLLKVATTSHPH</sequence>
<accession>Q3B3M3</accession>
<evidence type="ECO:0000313" key="3">
    <source>
        <dbReference type="EMBL" id="ABB24058.1"/>
    </source>
</evidence>
<dbReference type="EMBL" id="CP000096">
    <property type="protein sequence ID" value="ABB24058.1"/>
    <property type="molecule type" value="Genomic_DNA"/>
</dbReference>
<keyword evidence="4" id="KW-1185">Reference proteome</keyword>
<evidence type="ECO:0000256" key="1">
    <source>
        <dbReference type="SAM" id="SignalP"/>
    </source>
</evidence>
<dbReference type="InterPro" id="IPR005135">
    <property type="entry name" value="Endo/exonuclease/phosphatase"/>
</dbReference>
<dbReference type="SUPFAM" id="SSF56219">
    <property type="entry name" value="DNase I-like"/>
    <property type="match status" value="1"/>
</dbReference>
<dbReference type="AlphaFoldDB" id="Q3B3M3"/>